<protein>
    <submittedName>
        <fullName evidence="2">Uncharacterized protein</fullName>
    </submittedName>
</protein>
<sequence>MSMTGFKVDWQTELGLGRRGLELEMQGELELEMQMGLELELELVSPGLVDLAGGVVSLSIPGSGEQGQPGRFQFPYWLIPQPRWPIILEQVPHSGGRLDQPLVRGSYSPGPARGRGCGGRTMERQGERRFAGTLGCRGRRLSDTGNRTR</sequence>
<keyword evidence="3" id="KW-1185">Reference proteome</keyword>
<proteinExistence type="predicted"/>
<evidence type="ECO:0000256" key="1">
    <source>
        <dbReference type="SAM" id="MobiDB-lite"/>
    </source>
</evidence>
<organism evidence="2 3">
    <name type="scientific">Protopolystoma xenopodis</name>
    <dbReference type="NCBI Taxonomy" id="117903"/>
    <lineage>
        <taxon>Eukaryota</taxon>
        <taxon>Metazoa</taxon>
        <taxon>Spiralia</taxon>
        <taxon>Lophotrochozoa</taxon>
        <taxon>Platyhelminthes</taxon>
        <taxon>Monogenea</taxon>
        <taxon>Polyopisthocotylea</taxon>
        <taxon>Polystomatidea</taxon>
        <taxon>Polystomatidae</taxon>
        <taxon>Protopolystoma</taxon>
    </lineage>
</organism>
<evidence type="ECO:0000313" key="3">
    <source>
        <dbReference type="Proteomes" id="UP000784294"/>
    </source>
</evidence>
<reference evidence="2" key="1">
    <citation type="submission" date="2018-11" db="EMBL/GenBank/DDBJ databases">
        <authorList>
            <consortium name="Pathogen Informatics"/>
        </authorList>
    </citation>
    <scope>NUCLEOTIDE SEQUENCE</scope>
</reference>
<feature type="region of interest" description="Disordered" evidence="1">
    <location>
        <begin position="104"/>
        <end position="125"/>
    </location>
</feature>
<comment type="caution">
    <text evidence="2">The sequence shown here is derived from an EMBL/GenBank/DDBJ whole genome shotgun (WGS) entry which is preliminary data.</text>
</comment>
<name>A0A448WW70_9PLAT</name>
<accession>A0A448WW70</accession>
<gene>
    <name evidence="2" type="ORF">PXEA_LOCUS15085</name>
</gene>
<dbReference type="AlphaFoldDB" id="A0A448WW70"/>
<dbReference type="EMBL" id="CAAALY010052364">
    <property type="protein sequence ID" value="VEL21645.1"/>
    <property type="molecule type" value="Genomic_DNA"/>
</dbReference>
<dbReference type="Proteomes" id="UP000784294">
    <property type="component" value="Unassembled WGS sequence"/>
</dbReference>
<evidence type="ECO:0000313" key="2">
    <source>
        <dbReference type="EMBL" id="VEL21645.1"/>
    </source>
</evidence>